<feature type="active site" description="Charge relay system" evidence="4">
    <location>
        <position position="32"/>
    </location>
</feature>
<comment type="caution">
    <text evidence="6">The sequence shown here is derived from an EMBL/GenBank/DDBJ whole genome shotgun (WGS) entry which is preliminary data.</text>
</comment>
<evidence type="ECO:0000313" key="6">
    <source>
        <dbReference type="EMBL" id="GIQ87228.1"/>
    </source>
</evidence>
<dbReference type="SUPFAM" id="SSF52743">
    <property type="entry name" value="Subtilisin-like"/>
    <property type="match status" value="1"/>
</dbReference>
<dbReference type="InterPro" id="IPR022398">
    <property type="entry name" value="Peptidase_S8_His-AS"/>
</dbReference>
<dbReference type="EMBL" id="BDIP01003071">
    <property type="protein sequence ID" value="GIQ87228.1"/>
    <property type="molecule type" value="Genomic_DNA"/>
</dbReference>
<dbReference type="AlphaFoldDB" id="A0A9K3D1B5"/>
<dbReference type="PRINTS" id="PR00723">
    <property type="entry name" value="SUBTILISIN"/>
</dbReference>
<keyword evidence="3 4" id="KW-0720">Serine protease</keyword>
<dbReference type="PROSITE" id="PS00137">
    <property type="entry name" value="SUBTILASE_HIS"/>
    <property type="match status" value="1"/>
</dbReference>
<dbReference type="InterPro" id="IPR015500">
    <property type="entry name" value="Peptidase_S8_subtilisin-rel"/>
</dbReference>
<keyword evidence="7" id="KW-1185">Reference proteome</keyword>
<dbReference type="PANTHER" id="PTHR42884:SF14">
    <property type="entry name" value="NEUROENDOCRINE CONVERTASE 1"/>
    <property type="match status" value="1"/>
</dbReference>
<accession>A0A9K3D1B5</accession>
<evidence type="ECO:0000256" key="4">
    <source>
        <dbReference type="PROSITE-ProRule" id="PRU01240"/>
    </source>
</evidence>
<evidence type="ECO:0000256" key="2">
    <source>
        <dbReference type="ARBA" id="ARBA00022801"/>
    </source>
</evidence>
<keyword evidence="1 4" id="KW-0645">Protease</keyword>
<dbReference type="InterPro" id="IPR000209">
    <property type="entry name" value="Peptidase_S8/S53_dom"/>
</dbReference>
<dbReference type="GO" id="GO:0016485">
    <property type="term" value="P:protein processing"/>
    <property type="evidence" value="ECO:0007669"/>
    <property type="project" value="TreeGrafter"/>
</dbReference>
<dbReference type="GO" id="GO:0016020">
    <property type="term" value="C:membrane"/>
    <property type="evidence" value="ECO:0007669"/>
    <property type="project" value="TreeGrafter"/>
</dbReference>
<protein>
    <submittedName>
        <fullName evidence="6">Peptidase S8, subtilisin-related</fullName>
    </submittedName>
</protein>
<proteinExistence type="inferred from homology"/>
<name>A0A9K3D1B5_9EUKA</name>
<dbReference type="Pfam" id="PF00082">
    <property type="entry name" value="Peptidase_S8"/>
    <property type="match status" value="1"/>
</dbReference>
<dbReference type="Proteomes" id="UP000265618">
    <property type="component" value="Unassembled WGS sequence"/>
</dbReference>
<dbReference type="InterPro" id="IPR036852">
    <property type="entry name" value="Peptidase_S8/S53_dom_sf"/>
</dbReference>
<reference evidence="6 7" key="1">
    <citation type="journal article" date="2018" name="PLoS ONE">
        <title>The draft genome of Kipferlia bialata reveals reductive genome evolution in fornicate parasites.</title>
        <authorList>
            <person name="Tanifuji G."/>
            <person name="Takabayashi S."/>
            <person name="Kume K."/>
            <person name="Takagi M."/>
            <person name="Nakayama T."/>
            <person name="Kamikawa R."/>
            <person name="Inagaki Y."/>
            <person name="Hashimoto T."/>
        </authorList>
    </citation>
    <scope>NUCLEOTIDE SEQUENCE [LARGE SCALE GENOMIC DNA]</scope>
    <source>
        <strain evidence="6">NY0173</strain>
    </source>
</reference>
<feature type="active site" description="Charge relay system" evidence="4">
    <location>
        <position position="69"/>
    </location>
</feature>
<evidence type="ECO:0000313" key="7">
    <source>
        <dbReference type="Proteomes" id="UP000265618"/>
    </source>
</evidence>
<dbReference type="PROSITE" id="PS51892">
    <property type="entry name" value="SUBTILASE"/>
    <property type="match status" value="1"/>
</dbReference>
<evidence type="ECO:0000256" key="3">
    <source>
        <dbReference type="ARBA" id="ARBA00022825"/>
    </source>
</evidence>
<sequence length="258" mass="26143">YGGVDVTANIDIDAIPAWETTKGAGVTAVVVDQGVDGSHSDLAGNWDSSIQKNYCSSSTSNPYDSSGSHGTSCAGLLAGGEADGSCGMGVAPDATLSGRRILCSGVTYGDYASSQSDNCDVIDIFSNSWGPTAAIEGCVETGRNGKGSVYFFASGNEATYDGDPNDYPYSRLPQSFSISSVGVTGEPSYYSNFGAAVFAVTPSMGTTTQNGSTVTVGVTAPDQTSSQCNTLGFSGTSAATPIASLSLSLSVYILTLGF</sequence>
<organism evidence="6 7">
    <name type="scientific">Kipferlia bialata</name>
    <dbReference type="NCBI Taxonomy" id="797122"/>
    <lineage>
        <taxon>Eukaryota</taxon>
        <taxon>Metamonada</taxon>
        <taxon>Carpediemonas-like organisms</taxon>
        <taxon>Kipferlia</taxon>
    </lineage>
</organism>
<dbReference type="PANTHER" id="PTHR42884">
    <property type="entry name" value="PROPROTEIN CONVERTASE SUBTILISIN/KEXIN-RELATED"/>
    <property type="match status" value="1"/>
</dbReference>
<dbReference type="Gene3D" id="3.40.50.200">
    <property type="entry name" value="Peptidase S8/S53 domain"/>
    <property type="match status" value="1"/>
</dbReference>
<evidence type="ECO:0000256" key="1">
    <source>
        <dbReference type="ARBA" id="ARBA00022670"/>
    </source>
</evidence>
<comment type="similarity">
    <text evidence="4">Belongs to the peptidase S8 family.</text>
</comment>
<feature type="non-terminal residue" evidence="6">
    <location>
        <position position="1"/>
    </location>
</feature>
<feature type="non-terminal residue" evidence="6">
    <location>
        <position position="258"/>
    </location>
</feature>
<evidence type="ECO:0000259" key="5">
    <source>
        <dbReference type="Pfam" id="PF00082"/>
    </source>
</evidence>
<gene>
    <name evidence="6" type="ORF">KIPB_009226</name>
</gene>
<dbReference type="OrthoDB" id="300641at2759"/>
<keyword evidence="2 4" id="KW-0378">Hydrolase</keyword>
<feature type="active site" description="Charge relay system" evidence="4">
    <location>
        <position position="237"/>
    </location>
</feature>
<feature type="domain" description="Peptidase S8/S53" evidence="5">
    <location>
        <begin position="23"/>
        <end position="247"/>
    </location>
</feature>
<dbReference type="GO" id="GO:0004252">
    <property type="term" value="F:serine-type endopeptidase activity"/>
    <property type="evidence" value="ECO:0007669"/>
    <property type="project" value="UniProtKB-UniRule"/>
</dbReference>